<gene>
    <name evidence="2" type="ordered locus">SP_0534</name>
</gene>
<name>A0A0H2UNV0_STRPN</name>
<accession>A0A0H2UNV0</accession>
<keyword evidence="1" id="KW-1133">Transmembrane helix</keyword>
<keyword evidence="1" id="KW-0812">Transmembrane</keyword>
<reference evidence="2 3" key="1">
    <citation type="journal article" date="2001" name="Science">
        <title>Complete genome sequence of a virulent isolate of Streptococcus pneumoniae.</title>
        <authorList>
            <person name="Tettelin H."/>
            <person name="Nelson K.E."/>
            <person name="Paulsen I.T."/>
            <person name="Eisen J.A."/>
            <person name="Read T.D."/>
            <person name="Peterson S."/>
            <person name="Heidelberg J."/>
            <person name="DeBoy R.T."/>
            <person name="Haft D.H."/>
            <person name="Dodson R.J."/>
            <person name="Durkin A.S."/>
            <person name="Gwinn M."/>
            <person name="Kolonay J.F."/>
            <person name="Nelson W.C."/>
            <person name="Peterson J.D."/>
            <person name="Umayam L.A."/>
            <person name="White O."/>
            <person name="Salzberg S.L."/>
            <person name="Lewis M.R."/>
            <person name="Radune D."/>
            <person name="Holtzapple E."/>
            <person name="Khouri H."/>
            <person name="Wolf A.M."/>
            <person name="Utterback T.R."/>
            <person name="Hansen C.L."/>
            <person name="McDonald L.A."/>
            <person name="Feldblyum T.V."/>
            <person name="Angiuoli S."/>
            <person name="Dickinson T."/>
            <person name="Hickey E.K."/>
            <person name="Holt I.E."/>
            <person name="Loftus B.J."/>
            <person name="Yang F."/>
            <person name="Smith H.O."/>
            <person name="Venter J.C."/>
            <person name="Dougherty B.A."/>
            <person name="Morrison D.A."/>
            <person name="Hollingshead S.K."/>
            <person name="Fraser C.M."/>
        </authorList>
    </citation>
    <scope>NUCLEOTIDE SEQUENCE [LARGE SCALE GENOMIC DNA]</scope>
    <source>
        <strain evidence="3">ATCC BAA-334 / TIGR4</strain>
    </source>
</reference>
<protein>
    <submittedName>
        <fullName evidence="2">Uncharacterized protein</fullName>
    </submittedName>
</protein>
<sequence length="38" mass="4566">MVSIQYKEESMFFMLAFLIFTIQEVLMTIYDLSDPRSK</sequence>
<dbReference type="PaxDb" id="170187-SP_0534"/>
<organism evidence="2 3">
    <name type="scientific">Streptococcus pneumoniae serotype 4 (strain ATCC BAA-334 / TIGR4)</name>
    <dbReference type="NCBI Taxonomy" id="170187"/>
    <lineage>
        <taxon>Bacteria</taxon>
        <taxon>Bacillati</taxon>
        <taxon>Bacillota</taxon>
        <taxon>Bacilli</taxon>
        <taxon>Lactobacillales</taxon>
        <taxon>Streptococcaceae</taxon>
        <taxon>Streptococcus</taxon>
    </lineage>
</organism>
<keyword evidence="3" id="KW-1185">Reference proteome</keyword>
<evidence type="ECO:0000256" key="1">
    <source>
        <dbReference type="SAM" id="Phobius"/>
    </source>
</evidence>
<feature type="transmembrane region" description="Helical" evidence="1">
    <location>
        <begin position="12"/>
        <end position="30"/>
    </location>
</feature>
<dbReference type="AlphaFoldDB" id="A0A0H2UNV0"/>
<evidence type="ECO:0000313" key="2">
    <source>
        <dbReference type="EMBL" id="AAK74691.1"/>
    </source>
</evidence>
<dbReference type="Proteomes" id="UP000000585">
    <property type="component" value="Chromosome"/>
</dbReference>
<dbReference type="KEGG" id="spn:SP_0534"/>
<dbReference type="EnsemblBacteria" id="AAK74691">
    <property type="protein sequence ID" value="AAK74691"/>
    <property type="gene ID" value="SP_0534"/>
</dbReference>
<dbReference type="EMBL" id="AE005672">
    <property type="protein sequence ID" value="AAK74691.1"/>
    <property type="molecule type" value="Genomic_DNA"/>
</dbReference>
<proteinExistence type="predicted"/>
<evidence type="ECO:0000313" key="3">
    <source>
        <dbReference type="Proteomes" id="UP000000585"/>
    </source>
</evidence>
<keyword evidence="1" id="KW-0472">Membrane</keyword>